<dbReference type="InterPro" id="IPR013096">
    <property type="entry name" value="Cupin_2"/>
</dbReference>
<comment type="caution">
    <text evidence="2">The sequence shown here is derived from an EMBL/GenBank/DDBJ whole genome shotgun (WGS) entry which is preliminary data.</text>
</comment>
<name>A0ABU9CBC7_9BURK</name>
<feature type="domain" description="Cupin type-2" evidence="1">
    <location>
        <begin position="61"/>
        <end position="121"/>
    </location>
</feature>
<evidence type="ECO:0000259" key="1">
    <source>
        <dbReference type="Pfam" id="PF07883"/>
    </source>
</evidence>
<proteinExistence type="predicted"/>
<protein>
    <submittedName>
        <fullName evidence="2">Cupin domain-containing protein</fullName>
    </submittedName>
</protein>
<dbReference type="InterPro" id="IPR014710">
    <property type="entry name" value="RmlC-like_jellyroll"/>
</dbReference>
<dbReference type="InterPro" id="IPR011051">
    <property type="entry name" value="RmlC_Cupin_sf"/>
</dbReference>
<organism evidence="2 3">
    <name type="scientific">Ideonella margarita</name>
    <dbReference type="NCBI Taxonomy" id="2984191"/>
    <lineage>
        <taxon>Bacteria</taxon>
        <taxon>Pseudomonadati</taxon>
        <taxon>Pseudomonadota</taxon>
        <taxon>Betaproteobacteria</taxon>
        <taxon>Burkholderiales</taxon>
        <taxon>Sphaerotilaceae</taxon>
        <taxon>Ideonella</taxon>
    </lineage>
</organism>
<sequence length="132" mass="14232">MVPEMSRPLDPAAVYVLLGANGAAVPVPGGEAFWGQSDAALDAAGRSWMVSEYAFSADWPNWEMHPQADEFVYLLEGDVTLHLELPEGLHLQRVTGRGAVLIPKGVWHTAKASTPCRMLHITLGNGTQSRPA</sequence>
<evidence type="ECO:0000313" key="2">
    <source>
        <dbReference type="EMBL" id="MEK8047912.1"/>
    </source>
</evidence>
<dbReference type="EMBL" id="JBBUTI010000012">
    <property type="protein sequence ID" value="MEK8047912.1"/>
    <property type="molecule type" value="Genomic_DNA"/>
</dbReference>
<keyword evidence="3" id="KW-1185">Reference proteome</keyword>
<dbReference type="SUPFAM" id="SSF51182">
    <property type="entry name" value="RmlC-like cupins"/>
    <property type="match status" value="1"/>
</dbReference>
<accession>A0ABU9CBC7</accession>
<gene>
    <name evidence="2" type="ORF">AACH00_16250</name>
</gene>
<dbReference type="Pfam" id="PF07883">
    <property type="entry name" value="Cupin_2"/>
    <property type="match status" value="1"/>
</dbReference>
<reference evidence="2 3" key="1">
    <citation type="submission" date="2024-04" db="EMBL/GenBank/DDBJ databases">
        <title>Novel species of the genus Ideonella isolated from streams.</title>
        <authorList>
            <person name="Lu H."/>
        </authorList>
    </citation>
    <scope>NUCLEOTIDE SEQUENCE [LARGE SCALE GENOMIC DNA]</scope>
    <source>
        <strain evidence="2 3">LYT19W</strain>
    </source>
</reference>
<dbReference type="Gene3D" id="2.60.120.10">
    <property type="entry name" value="Jelly Rolls"/>
    <property type="match status" value="1"/>
</dbReference>
<evidence type="ECO:0000313" key="3">
    <source>
        <dbReference type="Proteomes" id="UP001379945"/>
    </source>
</evidence>
<dbReference type="RefSeq" id="WP_341400223.1">
    <property type="nucleotide sequence ID" value="NZ_JBBUTI010000012.1"/>
</dbReference>
<dbReference type="Proteomes" id="UP001379945">
    <property type="component" value="Unassembled WGS sequence"/>
</dbReference>